<sequence length="348" mass="38044">DESVRIVVPWTGRFCVAVFKDGSEKEVAGLLCTDEDRASIKRARFIRIHGLSDNPEYNNMFGIACKYIEDIRRWVIKVDDGQKVKVKAENLEVANYMRPGQGFIPTRANESLRDVVVLRKWCHDGQMWCVDAPLKPAAGQFMVKLAEFLQPTMDGAYLEHARLQAHNEDKSDGEVAAAVDGDAAAVATATDGEAAKAGRKKRKGCAKVGAMRKRPAMACKRPAAADPLPAAGAADDGPPADEAAADAKSSHTGLDETYKQGRVYTNTTVGEYTVTMTKQKKRHDMAIVYAPGKKQLFQVSESSTKLDIEIAFKVAMDIATAIVDGKVEPEKSALQAYRAELLLKQLNE</sequence>
<reference evidence="2" key="1">
    <citation type="submission" date="2023-10" db="EMBL/GenBank/DDBJ databases">
        <authorList>
            <person name="Chen Y."/>
            <person name="Shah S."/>
            <person name="Dougan E. K."/>
            <person name="Thang M."/>
            <person name="Chan C."/>
        </authorList>
    </citation>
    <scope>NUCLEOTIDE SEQUENCE [LARGE SCALE GENOMIC DNA]</scope>
</reference>
<proteinExistence type="predicted"/>
<organism evidence="2 3">
    <name type="scientific">Prorocentrum cordatum</name>
    <dbReference type="NCBI Taxonomy" id="2364126"/>
    <lineage>
        <taxon>Eukaryota</taxon>
        <taxon>Sar</taxon>
        <taxon>Alveolata</taxon>
        <taxon>Dinophyceae</taxon>
        <taxon>Prorocentrales</taxon>
        <taxon>Prorocentraceae</taxon>
        <taxon>Prorocentrum</taxon>
    </lineage>
</organism>
<feature type="region of interest" description="Disordered" evidence="1">
    <location>
        <begin position="218"/>
        <end position="252"/>
    </location>
</feature>
<gene>
    <name evidence="2" type="ORF">PCOR1329_LOCUS77130</name>
</gene>
<protein>
    <submittedName>
        <fullName evidence="2">Uncharacterized protein</fullName>
    </submittedName>
</protein>
<comment type="caution">
    <text evidence="2">The sequence shown here is derived from an EMBL/GenBank/DDBJ whole genome shotgun (WGS) entry which is preliminary data.</text>
</comment>
<keyword evidence="3" id="KW-1185">Reference proteome</keyword>
<evidence type="ECO:0000313" key="3">
    <source>
        <dbReference type="Proteomes" id="UP001189429"/>
    </source>
</evidence>
<feature type="non-terminal residue" evidence="2">
    <location>
        <position position="1"/>
    </location>
</feature>
<dbReference type="EMBL" id="CAUYUJ010020644">
    <property type="protein sequence ID" value="CAK0899679.1"/>
    <property type="molecule type" value="Genomic_DNA"/>
</dbReference>
<accession>A0ABN9XMF5</accession>
<feature type="compositionally biased region" description="Low complexity" evidence="1">
    <location>
        <begin position="222"/>
        <end position="242"/>
    </location>
</feature>
<name>A0ABN9XMF5_9DINO</name>
<evidence type="ECO:0000256" key="1">
    <source>
        <dbReference type="SAM" id="MobiDB-lite"/>
    </source>
</evidence>
<evidence type="ECO:0000313" key="2">
    <source>
        <dbReference type="EMBL" id="CAK0899679.1"/>
    </source>
</evidence>
<dbReference type="Proteomes" id="UP001189429">
    <property type="component" value="Unassembled WGS sequence"/>
</dbReference>
<feature type="non-terminal residue" evidence="2">
    <location>
        <position position="348"/>
    </location>
</feature>